<dbReference type="HOGENOM" id="CLU_2893377_0_0_2"/>
<proteinExistence type="predicted"/>
<dbReference type="GeneID" id="74946923"/>
<evidence type="ECO:0000313" key="3">
    <source>
        <dbReference type="Proteomes" id="UP000027093"/>
    </source>
</evidence>
<dbReference type="RefSeq" id="WP_075054804.1">
    <property type="nucleotide sequence ID" value="NZ_CP007536.1"/>
</dbReference>
<keyword evidence="1" id="KW-0472">Membrane</keyword>
<keyword evidence="1" id="KW-0812">Transmembrane</keyword>
<dbReference type="AlphaFoldDB" id="A0A060HKC1"/>
<organism evidence="2 3">
    <name type="scientific">Nitrososphaera viennensis EN76</name>
    <dbReference type="NCBI Taxonomy" id="926571"/>
    <lineage>
        <taxon>Archaea</taxon>
        <taxon>Nitrososphaerota</taxon>
        <taxon>Nitrososphaeria</taxon>
        <taxon>Nitrososphaerales</taxon>
        <taxon>Nitrososphaeraceae</taxon>
        <taxon>Nitrososphaera</taxon>
    </lineage>
</organism>
<gene>
    <name evidence="2" type="ORF">NVIE_016550</name>
</gene>
<sequence>MATTFRTRPSNITIIEVTTLIEGAILIALGLSVAFASYYLSDMKTFVLGPIDPSIFHELRVM</sequence>
<name>A0A060HKC1_9ARCH</name>
<evidence type="ECO:0000256" key="1">
    <source>
        <dbReference type="SAM" id="Phobius"/>
    </source>
</evidence>
<feature type="transmembrane region" description="Helical" evidence="1">
    <location>
        <begin position="12"/>
        <end position="40"/>
    </location>
</feature>
<dbReference type="KEGG" id="nvn:NVIE_016550"/>
<dbReference type="Proteomes" id="UP000027093">
    <property type="component" value="Chromosome"/>
</dbReference>
<dbReference type="EMBL" id="CP007536">
    <property type="protein sequence ID" value="AIC15908.1"/>
    <property type="molecule type" value="Genomic_DNA"/>
</dbReference>
<protein>
    <submittedName>
        <fullName evidence="2">Uncharacterized protein</fullName>
    </submittedName>
</protein>
<keyword evidence="1" id="KW-1133">Transmembrane helix</keyword>
<reference evidence="2 3" key="1">
    <citation type="journal article" date="2014" name="Int. J. Syst. Evol. Microbiol.">
        <title>Nitrososphaera viennensis gen. nov., sp. nov., an aerobic and mesophilic, ammonia-oxidizing archaeon from soil and a member of the archaeal phylum Thaumarchaeota.</title>
        <authorList>
            <person name="Stieglmeier M."/>
            <person name="Klingl A."/>
            <person name="Alves R.J."/>
            <person name="Rittmann S.K."/>
            <person name="Melcher M."/>
            <person name="Leisch N."/>
            <person name="Schleper C."/>
        </authorList>
    </citation>
    <scope>NUCLEOTIDE SEQUENCE [LARGE SCALE GENOMIC DNA]</scope>
    <source>
        <strain evidence="2">EN76</strain>
    </source>
</reference>
<evidence type="ECO:0000313" key="2">
    <source>
        <dbReference type="EMBL" id="AIC15908.1"/>
    </source>
</evidence>
<accession>A0A060HKC1</accession>
<keyword evidence="3" id="KW-1185">Reference proteome</keyword>